<keyword evidence="10" id="KW-1185">Reference proteome</keyword>
<keyword evidence="3" id="KW-0808">Transferase</keyword>
<dbReference type="GO" id="GO:0005737">
    <property type="term" value="C:cytoplasm"/>
    <property type="evidence" value="ECO:0007669"/>
    <property type="project" value="TreeGrafter"/>
</dbReference>
<dbReference type="GO" id="GO:0007165">
    <property type="term" value="P:signal transduction"/>
    <property type="evidence" value="ECO:0007669"/>
    <property type="project" value="TreeGrafter"/>
</dbReference>
<evidence type="ECO:0000313" key="11">
    <source>
        <dbReference type="WBParaSite" id="HCON_00032880-00001"/>
    </source>
</evidence>
<evidence type="ECO:0000256" key="5">
    <source>
        <dbReference type="ARBA" id="ARBA00022777"/>
    </source>
</evidence>
<dbReference type="PROSITE" id="PS00107">
    <property type="entry name" value="PROTEIN_KINASE_ATP"/>
    <property type="match status" value="1"/>
</dbReference>
<dbReference type="GO" id="GO:0030332">
    <property type="term" value="F:cyclin binding"/>
    <property type="evidence" value="ECO:0007669"/>
    <property type="project" value="TreeGrafter"/>
</dbReference>
<dbReference type="PANTHER" id="PTHR24056">
    <property type="entry name" value="CELL DIVISION PROTEIN KINASE"/>
    <property type="match status" value="1"/>
</dbReference>
<evidence type="ECO:0000256" key="4">
    <source>
        <dbReference type="ARBA" id="ARBA00022741"/>
    </source>
</evidence>
<evidence type="ECO:0000256" key="8">
    <source>
        <dbReference type="PROSITE-ProRule" id="PRU10141"/>
    </source>
</evidence>
<dbReference type="InterPro" id="IPR027266">
    <property type="entry name" value="TrmE/GcvT-like"/>
</dbReference>
<dbReference type="PROSITE" id="PS50011">
    <property type="entry name" value="PROTEIN_KINASE_DOM"/>
    <property type="match status" value="1"/>
</dbReference>
<evidence type="ECO:0000256" key="6">
    <source>
        <dbReference type="ARBA" id="ARBA00022840"/>
    </source>
</evidence>
<dbReference type="GO" id="GO:0005524">
    <property type="term" value="F:ATP binding"/>
    <property type="evidence" value="ECO:0007669"/>
    <property type="project" value="UniProtKB-UniRule"/>
</dbReference>
<dbReference type="GO" id="GO:0010389">
    <property type="term" value="P:regulation of G2/M transition of mitotic cell cycle"/>
    <property type="evidence" value="ECO:0007669"/>
    <property type="project" value="TreeGrafter"/>
</dbReference>
<dbReference type="SMART" id="SM00220">
    <property type="entry name" value="S_TKc"/>
    <property type="match status" value="1"/>
</dbReference>
<keyword evidence="2" id="KW-0723">Serine/threonine-protein kinase</keyword>
<evidence type="ECO:0000256" key="2">
    <source>
        <dbReference type="ARBA" id="ARBA00022527"/>
    </source>
</evidence>
<dbReference type="Gene3D" id="2.40.30.160">
    <property type="match status" value="1"/>
</dbReference>
<proteinExistence type="inferred from homology"/>
<dbReference type="GO" id="GO:0000082">
    <property type="term" value="P:G1/S transition of mitotic cell cycle"/>
    <property type="evidence" value="ECO:0007669"/>
    <property type="project" value="TreeGrafter"/>
</dbReference>
<organism evidence="10 11">
    <name type="scientific">Haemonchus contortus</name>
    <name type="common">Barber pole worm</name>
    <dbReference type="NCBI Taxonomy" id="6289"/>
    <lineage>
        <taxon>Eukaryota</taxon>
        <taxon>Metazoa</taxon>
        <taxon>Ecdysozoa</taxon>
        <taxon>Nematoda</taxon>
        <taxon>Chromadorea</taxon>
        <taxon>Rhabditida</taxon>
        <taxon>Rhabditina</taxon>
        <taxon>Rhabditomorpha</taxon>
        <taxon>Strongyloidea</taxon>
        <taxon>Trichostrongylidae</taxon>
        <taxon>Haemonchus</taxon>
    </lineage>
</organism>
<dbReference type="PROSITE" id="PS00108">
    <property type="entry name" value="PROTEIN_KINASE_ST"/>
    <property type="match status" value="1"/>
</dbReference>
<dbReference type="InterPro" id="IPR017703">
    <property type="entry name" value="YgfZ/GCV_T_CS"/>
</dbReference>
<dbReference type="GO" id="GO:0000307">
    <property type="term" value="C:cyclin-dependent protein kinase holoenzyme complex"/>
    <property type="evidence" value="ECO:0007669"/>
    <property type="project" value="TreeGrafter"/>
</dbReference>
<dbReference type="InterPro" id="IPR008271">
    <property type="entry name" value="Ser/Thr_kinase_AS"/>
</dbReference>
<dbReference type="InterPro" id="IPR050108">
    <property type="entry name" value="CDK"/>
</dbReference>
<sequence>MALAASQPPYWRSTKADEYRELNLLGKGAYGVVYHVTHTPTMTEYALKKIVVGVNDDGVPQSVLREISSMMALRRLRHKNITLLHDVFHTLENNGCDLHINMVVEKCDWDLYSFLKDIPRDMPDHQCRLIAKQIFEGVDFLHSNNIIHRDLKPQNILINRDQTVKIADFGLSRTYTTQSCFTTVVVTLWYRSPELLLQCSYNTAVDVWAIGCIVSELYQRIPLFPGQTEAQQLSIIFQKMGTPRSSLWPHDAVVERSNYPSYPAQPLERLNPKLPADAVPVISGCLTFATEQRLTAREALRMPFFNQMSKIVGLVHRSVIILRGSDSLNLLQGLVTSDVRKVPPSVGIGAFFLNLKGRIVDDVLISRDNGDILVECSASNRTGLKEMLIKYRMRKNVDIVESHADVLFTTDDVPNSFVDPRCPSLGRRLYGERKSEETSAYHEKRRMLGIAEGCEELGGLLPFHANGDLLNMVSLDKGCYIGQELTARTAHTGVIRRRILPFKCKKPVKGNVMQEDKKVGEVISCGNEHGLALMVLSAFGQPLSVDGSPIVLYKPSWMPDSALKPKGR</sequence>
<keyword evidence="4 8" id="KW-0547">Nucleotide-binding</keyword>
<accession>A0A7I4Y0J7</accession>
<evidence type="ECO:0000313" key="10">
    <source>
        <dbReference type="Proteomes" id="UP000025227"/>
    </source>
</evidence>
<dbReference type="SUPFAM" id="SSF103025">
    <property type="entry name" value="Folate-binding domain"/>
    <property type="match status" value="1"/>
</dbReference>
<evidence type="ECO:0000259" key="9">
    <source>
        <dbReference type="PROSITE" id="PS50011"/>
    </source>
</evidence>
<dbReference type="Proteomes" id="UP000025227">
    <property type="component" value="Unplaced"/>
</dbReference>
<dbReference type="OrthoDB" id="1732493at2759"/>
<feature type="binding site" evidence="8">
    <location>
        <position position="48"/>
    </location>
    <ligand>
        <name>ATP</name>
        <dbReference type="ChEBI" id="CHEBI:30616"/>
    </ligand>
</feature>
<dbReference type="Pfam" id="PF00069">
    <property type="entry name" value="Pkinase"/>
    <property type="match status" value="1"/>
</dbReference>
<dbReference type="InterPro" id="IPR000719">
    <property type="entry name" value="Prot_kinase_dom"/>
</dbReference>
<dbReference type="InterPro" id="IPR011009">
    <property type="entry name" value="Kinase-like_dom_sf"/>
</dbReference>
<dbReference type="GO" id="GO:0005634">
    <property type="term" value="C:nucleus"/>
    <property type="evidence" value="ECO:0007669"/>
    <property type="project" value="TreeGrafter"/>
</dbReference>
<evidence type="ECO:0000256" key="7">
    <source>
        <dbReference type="ARBA" id="ARBA00022946"/>
    </source>
</evidence>
<feature type="domain" description="Protein kinase" evidence="9">
    <location>
        <begin position="19"/>
        <end position="305"/>
    </location>
</feature>
<keyword evidence="6 8" id="KW-0067">ATP-binding</keyword>
<dbReference type="NCBIfam" id="TIGR03317">
    <property type="entry name" value="ygfZ_signature"/>
    <property type="match status" value="1"/>
</dbReference>
<evidence type="ECO:0000256" key="1">
    <source>
        <dbReference type="ARBA" id="ARBA00006485"/>
    </source>
</evidence>
<comment type="similarity">
    <text evidence="1">Belongs to the protein kinase superfamily. CMGC Ser/Thr protein kinase family. CDC2/CDKX subfamily.</text>
</comment>
<dbReference type="SUPFAM" id="SSF56112">
    <property type="entry name" value="Protein kinase-like (PK-like)"/>
    <property type="match status" value="1"/>
</dbReference>
<dbReference type="WBParaSite" id="HCON_00032880-00001">
    <property type="protein sequence ID" value="HCON_00032880-00001"/>
    <property type="gene ID" value="HCON_00032880"/>
</dbReference>
<dbReference type="InterPro" id="IPR017441">
    <property type="entry name" value="Protein_kinase_ATP_BS"/>
</dbReference>
<reference evidence="11" key="1">
    <citation type="submission" date="2020-12" db="UniProtKB">
        <authorList>
            <consortium name="WormBaseParasite"/>
        </authorList>
    </citation>
    <scope>IDENTIFICATION</scope>
    <source>
        <strain evidence="11">MHco3</strain>
    </source>
</reference>
<protein>
    <submittedName>
        <fullName evidence="11">Protein kinase domain-containing protein</fullName>
    </submittedName>
</protein>
<dbReference type="AlphaFoldDB" id="A0A7I4Y0J7"/>
<dbReference type="Gene3D" id="3.30.200.20">
    <property type="entry name" value="Phosphorylase Kinase, domain 1"/>
    <property type="match status" value="1"/>
</dbReference>
<dbReference type="Gene3D" id="1.10.510.10">
    <property type="entry name" value="Transferase(Phosphotransferase) domain 1"/>
    <property type="match status" value="1"/>
</dbReference>
<dbReference type="GO" id="GO:0004693">
    <property type="term" value="F:cyclin-dependent protein serine/threonine kinase activity"/>
    <property type="evidence" value="ECO:0007669"/>
    <property type="project" value="TreeGrafter"/>
</dbReference>
<keyword evidence="5" id="KW-0418">Kinase</keyword>
<dbReference type="GO" id="GO:0010468">
    <property type="term" value="P:regulation of gene expression"/>
    <property type="evidence" value="ECO:0007669"/>
    <property type="project" value="TreeGrafter"/>
</dbReference>
<keyword evidence="7" id="KW-0809">Transit peptide</keyword>
<dbReference type="Gene3D" id="3.30.1360.120">
    <property type="entry name" value="Probable tRNA modification gtpase trme, domain 1"/>
    <property type="match status" value="1"/>
</dbReference>
<dbReference type="PANTHER" id="PTHR24056:SF472">
    <property type="entry name" value="CYCLIN-DEPENDENT KINASE 4, ISOFORM A"/>
    <property type="match status" value="1"/>
</dbReference>
<dbReference type="Pfam" id="PF25455">
    <property type="entry name" value="Beta-barrel_CAF17_C"/>
    <property type="match status" value="1"/>
</dbReference>
<evidence type="ECO:0000256" key="3">
    <source>
        <dbReference type="ARBA" id="ARBA00022679"/>
    </source>
</evidence>
<dbReference type="FunFam" id="1.10.510.10:FF:000624">
    <property type="entry name" value="Mitogen-activated protein kinase"/>
    <property type="match status" value="1"/>
</dbReference>
<name>A0A7I4Y0J7_HAECO</name>
<dbReference type="InterPro" id="IPR057460">
    <property type="entry name" value="CAF17_C"/>
</dbReference>